<dbReference type="GO" id="GO:0004376">
    <property type="term" value="F:GPI mannosyltransferase activity"/>
    <property type="evidence" value="ECO:0007669"/>
    <property type="project" value="InterPro"/>
</dbReference>
<feature type="transmembrane region" description="Helical" evidence="10">
    <location>
        <begin position="295"/>
        <end position="314"/>
    </location>
</feature>
<evidence type="ECO:0000313" key="12">
    <source>
        <dbReference type="Proteomes" id="UP000217257"/>
    </source>
</evidence>
<keyword evidence="4" id="KW-0328">Glycosyltransferase</keyword>
<dbReference type="GO" id="GO:0031501">
    <property type="term" value="C:mannosyltransferase complex"/>
    <property type="evidence" value="ECO:0007669"/>
    <property type="project" value="TreeGrafter"/>
</dbReference>
<dbReference type="AlphaFoldDB" id="A0A250J509"/>
<evidence type="ECO:0000256" key="5">
    <source>
        <dbReference type="ARBA" id="ARBA00022679"/>
    </source>
</evidence>
<accession>A0A250J509</accession>
<dbReference type="GO" id="GO:0016020">
    <property type="term" value="C:membrane"/>
    <property type="evidence" value="ECO:0007669"/>
    <property type="project" value="GOC"/>
</dbReference>
<comment type="subcellular location">
    <subcellularLocation>
        <location evidence="1">Endoplasmic reticulum membrane</location>
        <topology evidence="1">Multi-pass membrane protein</topology>
    </subcellularLocation>
</comment>
<dbReference type="GO" id="GO:0006506">
    <property type="term" value="P:GPI anchor biosynthetic process"/>
    <property type="evidence" value="ECO:0007669"/>
    <property type="project" value="UniProtKB-UniPathway"/>
</dbReference>
<feature type="transmembrane region" description="Helical" evidence="10">
    <location>
        <begin position="12"/>
        <end position="36"/>
    </location>
</feature>
<name>A0A250J509_9BACT</name>
<feature type="transmembrane region" description="Helical" evidence="10">
    <location>
        <begin position="218"/>
        <end position="236"/>
    </location>
</feature>
<feature type="transmembrane region" description="Helical" evidence="10">
    <location>
        <begin position="99"/>
        <end position="124"/>
    </location>
</feature>
<dbReference type="RefSeq" id="WP_232537679.1">
    <property type="nucleotide sequence ID" value="NZ_CP022098.1"/>
</dbReference>
<keyword evidence="6 10" id="KW-0812">Transmembrane</keyword>
<protein>
    <recommendedName>
        <fullName evidence="13">Glycosyltransferase RgtA/B/C/D-like domain-containing protein</fullName>
    </recommendedName>
</protein>
<feature type="transmembrane region" description="Helical" evidence="10">
    <location>
        <begin position="272"/>
        <end position="290"/>
    </location>
</feature>
<evidence type="ECO:0008006" key="13">
    <source>
        <dbReference type="Google" id="ProtNLM"/>
    </source>
</evidence>
<dbReference type="EMBL" id="CP022098">
    <property type="protein sequence ID" value="ATB38608.1"/>
    <property type="molecule type" value="Genomic_DNA"/>
</dbReference>
<dbReference type="InterPro" id="IPR007315">
    <property type="entry name" value="PIG-V/Gpi18"/>
</dbReference>
<evidence type="ECO:0000256" key="1">
    <source>
        <dbReference type="ARBA" id="ARBA00004477"/>
    </source>
</evidence>
<keyword evidence="3" id="KW-0337">GPI-anchor biosynthesis</keyword>
<keyword evidence="8 10" id="KW-1133">Transmembrane helix</keyword>
<evidence type="ECO:0000256" key="2">
    <source>
        <dbReference type="ARBA" id="ARBA00004687"/>
    </source>
</evidence>
<comment type="pathway">
    <text evidence="2">Glycolipid biosynthesis; glycosylphosphatidylinositol-anchor biosynthesis.</text>
</comment>
<dbReference type="Pfam" id="PF04188">
    <property type="entry name" value="Mannosyl_trans2"/>
    <property type="match status" value="1"/>
</dbReference>
<dbReference type="Proteomes" id="UP000217257">
    <property type="component" value="Chromosome"/>
</dbReference>
<reference evidence="11 12" key="1">
    <citation type="submission" date="2017-06" db="EMBL/GenBank/DDBJ databases">
        <title>Sequencing and comparative analysis of myxobacterial genomes.</title>
        <authorList>
            <person name="Rupp O."/>
            <person name="Goesmann A."/>
            <person name="Sogaard-Andersen L."/>
        </authorList>
    </citation>
    <scope>NUCLEOTIDE SEQUENCE [LARGE SCALE GENOMIC DNA]</scope>
    <source>
        <strain evidence="11 12">DSM 52655</strain>
    </source>
</reference>
<evidence type="ECO:0000256" key="8">
    <source>
        <dbReference type="ARBA" id="ARBA00022989"/>
    </source>
</evidence>
<feature type="transmembrane region" description="Helical" evidence="10">
    <location>
        <begin position="174"/>
        <end position="198"/>
    </location>
</feature>
<evidence type="ECO:0000256" key="4">
    <source>
        <dbReference type="ARBA" id="ARBA00022676"/>
    </source>
</evidence>
<evidence type="ECO:0000256" key="3">
    <source>
        <dbReference type="ARBA" id="ARBA00022502"/>
    </source>
</evidence>
<keyword evidence="5" id="KW-0808">Transferase</keyword>
<evidence type="ECO:0000256" key="7">
    <source>
        <dbReference type="ARBA" id="ARBA00022824"/>
    </source>
</evidence>
<dbReference type="PANTHER" id="PTHR12468:SF2">
    <property type="entry name" value="GPI MANNOSYLTRANSFERASE 2"/>
    <property type="match status" value="1"/>
</dbReference>
<organism evidence="11 12">
    <name type="scientific">Cystobacter fuscus</name>
    <dbReference type="NCBI Taxonomy" id="43"/>
    <lineage>
        <taxon>Bacteria</taxon>
        <taxon>Pseudomonadati</taxon>
        <taxon>Myxococcota</taxon>
        <taxon>Myxococcia</taxon>
        <taxon>Myxococcales</taxon>
        <taxon>Cystobacterineae</taxon>
        <taxon>Archangiaceae</taxon>
        <taxon>Cystobacter</taxon>
    </lineage>
</organism>
<keyword evidence="9 10" id="KW-0472">Membrane</keyword>
<dbReference type="KEGG" id="cfus:CYFUS_004043"/>
<evidence type="ECO:0000256" key="6">
    <source>
        <dbReference type="ARBA" id="ARBA00022692"/>
    </source>
</evidence>
<gene>
    <name evidence="11" type="ORF">CYFUS_004043</name>
</gene>
<feature type="transmembrane region" description="Helical" evidence="10">
    <location>
        <begin position="136"/>
        <end position="154"/>
    </location>
</feature>
<evidence type="ECO:0000313" key="11">
    <source>
        <dbReference type="EMBL" id="ATB38608.1"/>
    </source>
</evidence>
<evidence type="ECO:0000256" key="9">
    <source>
        <dbReference type="ARBA" id="ARBA00023136"/>
    </source>
</evidence>
<dbReference type="GO" id="GO:0000009">
    <property type="term" value="F:alpha-1,6-mannosyltransferase activity"/>
    <property type="evidence" value="ECO:0007669"/>
    <property type="project" value="InterPro"/>
</dbReference>
<dbReference type="UniPathway" id="UPA00196"/>
<evidence type="ECO:0000256" key="10">
    <source>
        <dbReference type="SAM" id="Phobius"/>
    </source>
</evidence>
<feature type="transmembrane region" description="Helical" evidence="10">
    <location>
        <begin position="344"/>
        <end position="361"/>
    </location>
</feature>
<dbReference type="PANTHER" id="PTHR12468">
    <property type="entry name" value="GPI MANNOSYLTRANSFERASE 2"/>
    <property type="match status" value="1"/>
</dbReference>
<sequence length="367" mass="40667">MSASARLREWGARIAFPVGLFVFSRLALLLLARVSLVLETRLYRPPFKYPGLAGLEAFCWWDCGWYTGIAQEGYTRAQATNFFPLLPLLGRMVHELTGLSIPVALVGIAQVAGLLALVVLHQLFRELADEEEARTALLLFTAYPFAFFHSAGYPESLMVLLTALAVALSLRGRHGWAGLTLGVAGLARHLSLLAGFSLLYQQLRSRGGGVRALLHRDVLALLLPPLITSLYFVYLWRTFGDPQLWWKVRAQGWGGAWAGLGDWLRGKWAPEVGLYVGVSFIPGVGALLLLRQRQWWVLAAFALPLMLVLWTVGLVGLGRYSAAVWPAFLPLGAWLARRPALRDPIILGCALFQGMLVYFFVHSYPIN</sequence>
<keyword evidence="7" id="KW-0256">Endoplasmic reticulum</keyword>
<proteinExistence type="predicted"/>